<organism evidence="2 3">
    <name type="scientific">Pleuronectes platessa</name>
    <name type="common">European plaice</name>
    <dbReference type="NCBI Taxonomy" id="8262"/>
    <lineage>
        <taxon>Eukaryota</taxon>
        <taxon>Metazoa</taxon>
        <taxon>Chordata</taxon>
        <taxon>Craniata</taxon>
        <taxon>Vertebrata</taxon>
        <taxon>Euteleostomi</taxon>
        <taxon>Actinopterygii</taxon>
        <taxon>Neopterygii</taxon>
        <taxon>Teleostei</taxon>
        <taxon>Neoteleostei</taxon>
        <taxon>Acanthomorphata</taxon>
        <taxon>Carangaria</taxon>
        <taxon>Pleuronectiformes</taxon>
        <taxon>Pleuronectoidei</taxon>
        <taxon>Pleuronectidae</taxon>
        <taxon>Pleuronectes</taxon>
    </lineage>
</organism>
<protein>
    <submittedName>
        <fullName evidence="2">Uncharacterized protein</fullName>
    </submittedName>
</protein>
<accession>A0A9N7YHL6</accession>
<gene>
    <name evidence="2" type="ORF">PLEPLA_LOCUS19832</name>
</gene>
<proteinExistence type="predicted"/>
<sequence>MGRDQSFVLSGTAKKVADFQCNVAMVDKCNAAQTAVPGSLQPVPAFRSADGQRPAAYYKESPRTADEHLTTLKKRRGLPHTEPPVAWESRYMALDHPSPSSHRLRGETARLPLARELTRSSVSPGRDGGARAPLARLPG</sequence>
<evidence type="ECO:0000256" key="1">
    <source>
        <dbReference type="SAM" id="MobiDB-lite"/>
    </source>
</evidence>
<keyword evidence="3" id="KW-1185">Reference proteome</keyword>
<reference evidence="2" key="1">
    <citation type="submission" date="2020-03" db="EMBL/GenBank/DDBJ databases">
        <authorList>
            <person name="Weist P."/>
        </authorList>
    </citation>
    <scope>NUCLEOTIDE SEQUENCE</scope>
</reference>
<evidence type="ECO:0000313" key="2">
    <source>
        <dbReference type="EMBL" id="CAB1431775.1"/>
    </source>
</evidence>
<evidence type="ECO:0000313" key="3">
    <source>
        <dbReference type="Proteomes" id="UP001153269"/>
    </source>
</evidence>
<dbReference type="Proteomes" id="UP001153269">
    <property type="component" value="Unassembled WGS sequence"/>
</dbReference>
<feature type="region of interest" description="Disordered" evidence="1">
    <location>
        <begin position="96"/>
        <end position="139"/>
    </location>
</feature>
<dbReference type="AlphaFoldDB" id="A0A9N7YHL6"/>
<comment type="caution">
    <text evidence="2">The sequence shown here is derived from an EMBL/GenBank/DDBJ whole genome shotgun (WGS) entry which is preliminary data.</text>
</comment>
<name>A0A9N7YHL6_PLEPL</name>
<dbReference type="EMBL" id="CADEAL010001369">
    <property type="protein sequence ID" value="CAB1431775.1"/>
    <property type="molecule type" value="Genomic_DNA"/>
</dbReference>